<evidence type="ECO:0000313" key="12">
    <source>
        <dbReference type="Proteomes" id="UP001162483"/>
    </source>
</evidence>
<keyword evidence="8" id="KW-0675">Receptor</keyword>
<dbReference type="InterPro" id="IPR000276">
    <property type="entry name" value="GPCR_Rhodpsn"/>
</dbReference>
<protein>
    <recommendedName>
        <fullName evidence="9">Olfactory receptor</fullName>
    </recommendedName>
</protein>
<dbReference type="PANTHER" id="PTHR26450:SF87">
    <property type="entry name" value="OLFACTORY RECEPTOR 51F2"/>
    <property type="match status" value="1"/>
</dbReference>
<feature type="transmembrane region" description="Helical" evidence="9">
    <location>
        <begin position="62"/>
        <end position="80"/>
    </location>
</feature>
<accession>A0ABN9HUX3</accession>
<dbReference type="PRINTS" id="PR00245">
    <property type="entry name" value="OLFACTORYR"/>
</dbReference>
<keyword evidence="5 9" id="KW-1133">Transmembrane helix</keyword>
<feature type="transmembrane region" description="Helical" evidence="9">
    <location>
        <begin position="100"/>
        <end position="122"/>
    </location>
</feature>
<feature type="domain" description="G-protein coupled receptors family 1 profile" evidence="10">
    <location>
        <begin position="43"/>
        <end position="293"/>
    </location>
</feature>
<keyword evidence="4 9" id="KW-0552">Olfaction</keyword>
<feature type="transmembrane region" description="Helical" evidence="9">
    <location>
        <begin position="26"/>
        <end position="50"/>
    </location>
</feature>
<feature type="transmembrane region" description="Helical" evidence="9">
    <location>
        <begin position="199"/>
        <end position="226"/>
    </location>
</feature>
<evidence type="ECO:0000313" key="11">
    <source>
        <dbReference type="EMBL" id="CAI9624964.1"/>
    </source>
</evidence>
<keyword evidence="8" id="KW-0297">G-protein coupled receptor</keyword>
<comment type="caution">
    <text evidence="11">The sequence shown here is derived from an EMBL/GenBank/DDBJ whole genome shotgun (WGS) entry which is preliminary data.</text>
</comment>
<evidence type="ECO:0000256" key="6">
    <source>
        <dbReference type="ARBA" id="ARBA00023136"/>
    </source>
</evidence>
<dbReference type="PANTHER" id="PTHR26450">
    <property type="entry name" value="OLFACTORY RECEPTOR 56B1-RELATED"/>
    <property type="match status" value="1"/>
</dbReference>
<dbReference type="InterPro" id="IPR050402">
    <property type="entry name" value="OR51/52/56-like"/>
</dbReference>
<feature type="transmembrane region" description="Helical" evidence="9">
    <location>
        <begin position="238"/>
        <end position="259"/>
    </location>
</feature>
<proteinExistence type="inferred from homology"/>
<evidence type="ECO:0000256" key="4">
    <source>
        <dbReference type="ARBA" id="ARBA00022725"/>
    </source>
</evidence>
<dbReference type="Gene3D" id="1.20.1070.10">
    <property type="entry name" value="Rhodopsin 7-helix transmembrane proteins"/>
    <property type="match status" value="1"/>
</dbReference>
<dbReference type="Proteomes" id="UP001162483">
    <property type="component" value="Unassembled WGS sequence"/>
</dbReference>
<dbReference type="EMBL" id="CATNWA010022064">
    <property type="protein sequence ID" value="CAI9624964.1"/>
    <property type="molecule type" value="Genomic_DNA"/>
</dbReference>
<evidence type="ECO:0000256" key="1">
    <source>
        <dbReference type="ARBA" id="ARBA00004141"/>
    </source>
</evidence>
<evidence type="ECO:0000256" key="5">
    <source>
        <dbReference type="ARBA" id="ARBA00022989"/>
    </source>
</evidence>
<keyword evidence="7 8" id="KW-0807">Transducer</keyword>
<keyword evidence="2 9" id="KW-0716">Sensory transduction</keyword>
<dbReference type="PROSITE" id="PS50262">
    <property type="entry name" value="G_PROTEIN_RECEP_F1_2"/>
    <property type="match status" value="1"/>
</dbReference>
<reference evidence="11" key="1">
    <citation type="submission" date="2023-05" db="EMBL/GenBank/DDBJ databases">
        <authorList>
            <person name="Stuckert A."/>
        </authorList>
    </citation>
    <scope>NUCLEOTIDE SEQUENCE</scope>
</reference>
<name>A0ABN9HUX3_9NEOB</name>
<evidence type="ECO:0000256" key="3">
    <source>
        <dbReference type="ARBA" id="ARBA00022692"/>
    </source>
</evidence>
<comment type="subcellular location">
    <subcellularLocation>
        <location evidence="9">Cell membrane</location>
        <topology evidence="9">Multi-pass membrane protein</topology>
    </subcellularLocation>
    <subcellularLocation>
        <location evidence="1">Membrane</location>
        <topology evidence="1">Multi-pass membrane protein</topology>
    </subcellularLocation>
</comment>
<dbReference type="SUPFAM" id="SSF81321">
    <property type="entry name" value="Family A G protein-coupled receptor-like"/>
    <property type="match status" value="1"/>
</dbReference>
<evidence type="ECO:0000256" key="7">
    <source>
        <dbReference type="ARBA" id="ARBA00023224"/>
    </source>
</evidence>
<evidence type="ECO:0000256" key="9">
    <source>
        <dbReference type="RuleBase" id="RU363047"/>
    </source>
</evidence>
<feature type="transmembrane region" description="Helical" evidence="9">
    <location>
        <begin position="271"/>
        <end position="295"/>
    </location>
</feature>
<dbReference type="CDD" id="cd15917">
    <property type="entry name" value="7tmA_OR51_52-like"/>
    <property type="match status" value="1"/>
</dbReference>
<sequence length="334" mass="37797">MPEANSSNQLPAYFILLGIPGLESSYFYIAFIFTIVYVISVIGNLTLLFIIGIDRSLHEPMYFFLCMLSAIDLVLSNSTTPKMLGILWSNNHEIYFEACLTQMFFLHSFAVMESSLLLAMAFDRYVAICQPLRYNSILTTFLITNIGLLAISRALALMTPLPFLIKRLPFCSTNVTHHSYCEHMAVVKLACVDTTFDSIYGLVSLFIVGLDVIFIMWSYVLILQAVFRLASTEARYKALSTCAAHICTMISFYIPILLSSMVHRFGKDVPLHIYISLANVYLMLPPLINPIVYGVSTKKIQNRVKSAIKVDFTCFGRVHAAKMELPKWNQTQHF</sequence>
<dbReference type="InterPro" id="IPR000725">
    <property type="entry name" value="Olfact_rcpt"/>
</dbReference>
<evidence type="ECO:0000259" key="10">
    <source>
        <dbReference type="PROSITE" id="PS50262"/>
    </source>
</evidence>
<dbReference type="Pfam" id="PF13853">
    <property type="entry name" value="7tm_4"/>
    <property type="match status" value="1"/>
</dbReference>
<organism evidence="11 12">
    <name type="scientific">Staurois parvus</name>
    <dbReference type="NCBI Taxonomy" id="386267"/>
    <lineage>
        <taxon>Eukaryota</taxon>
        <taxon>Metazoa</taxon>
        <taxon>Chordata</taxon>
        <taxon>Craniata</taxon>
        <taxon>Vertebrata</taxon>
        <taxon>Euteleostomi</taxon>
        <taxon>Amphibia</taxon>
        <taxon>Batrachia</taxon>
        <taxon>Anura</taxon>
        <taxon>Neobatrachia</taxon>
        <taxon>Ranoidea</taxon>
        <taxon>Ranidae</taxon>
        <taxon>Staurois</taxon>
    </lineage>
</organism>
<gene>
    <name evidence="11" type="ORF">SPARVUS_LOCUS16790938</name>
</gene>
<comment type="similarity">
    <text evidence="8">Belongs to the G-protein coupled receptor 1 family.</text>
</comment>
<keyword evidence="9" id="KW-1003">Cell membrane</keyword>
<evidence type="ECO:0000256" key="2">
    <source>
        <dbReference type="ARBA" id="ARBA00022606"/>
    </source>
</evidence>
<keyword evidence="3 8" id="KW-0812">Transmembrane</keyword>
<dbReference type="InterPro" id="IPR017452">
    <property type="entry name" value="GPCR_Rhodpsn_7TM"/>
</dbReference>
<evidence type="ECO:0000256" key="8">
    <source>
        <dbReference type="RuleBase" id="RU000688"/>
    </source>
</evidence>
<feature type="transmembrane region" description="Helical" evidence="9">
    <location>
        <begin position="134"/>
        <end position="156"/>
    </location>
</feature>
<keyword evidence="6 9" id="KW-0472">Membrane</keyword>
<dbReference type="PRINTS" id="PR00237">
    <property type="entry name" value="GPCRRHODOPSN"/>
</dbReference>
<dbReference type="PROSITE" id="PS00237">
    <property type="entry name" value="G_PROTEIN_RECEP_F1_1"/>
    <property type="match status" value="1"/>
</dbReference>
<keyword evidence="12" id="KW-1185">Reference proteome</keyword>